<evidence type="ECO:0000313" key="2">
    <source>
        <dbReference type="EMBL" id="KAJ1142621.1"/>
    </source>
</evidence>
<dbReference type="EMBL" id="JANPWB010000010">
    <property type="protein sequence ID" value="KAJ1142621.1"/>
    <property type="molecule type" value="Genomic_DNA"/>
</dbReference>
<gene>
    <name evidence="2" type="ORF">NDU88_008934</name>
</gene>
<feature type="compositionally biased region" description="Basic residues" evidence="1">
    <location>
        <begin position="36"/>
        <end position="45"/>
    </location>
</feature>
<feature type="region of interest" description="Disordered" evidence="1">
    <location>
        <begin position="74"/>
        <end position="102"/>
    </location>
</feature>
<name>A0AAV7QQ76_PLEWA</name>
<reference evidence="2" key="1">
    <citation type="journal article" date="2022" name="bioRxiv">
        <title>Sequencing and chromosome-scale assembly of the giantPleurodeles waltlgenome.</title>
        <authorList>
            <person name="Brown T."/>
            <person name="Elewa A."/>
            <person name="Iarovenko S."/>
            <person name="Subramanian E."/>
            <person name="Araus A.J."/>
            <person name="Petzold A."/>
            <person name="Susuki M."/>
            <person name="Suzuki K.-i.T."/>
            <person name="Hayashi T."/>
            <person name="Toyoda A."/>
            <person name="Oliveira C."/>
            <person name="Osipova E."/>
            <person name="Leigh N.D."/>
            <person name="Simon A."/>
            <person name="Yun M.H."/>
        </authorList>
    </citation>
    <scope>NUCLEOTIDE SEQUENCE</scope>
    <source>
        <strain evidence="2">20211129_DDA</strain>
        <tissue evidence="2">Liver</tissue>
    </source>
</reference>
<dbReference type="Proteomes" id="UP001066276">
    <property type="component" value="Chromosome 6"/>
</dbReference>
<proteinExistence type="predicted"/>
<organism evidence="2 3">
    <name type="scientific">Pleurodeles waltl</name>
    <name type="common">Iberian ribbed newt</name>
    <dbReference type="NCBI Taxonomy" id="8319"/>
    <lineage>
        <taxon>Eukaryota</taxon>
        <taxon>Metazoa</taxon>
        <taxon>Chordata</taxon>
        <taxon>Craniata</taxon>
        <taxon>Vertebrata</taxon>
        <taxon>Euteleostomi</taxon>
        <taxon>Amphibia</taxon>
        <taxon>Batrachia</taxon>
        <taxon>Caudata</taxon>
        <taxon>Salamandroidea</taxon>
        <taxon>Salamandridae</taxon>
        <taxon>Pleurodelinae</taxon>
        <taxon>Pleurodeles</taxon>
    </lineage>
</organism>
<accession>A0AAV7QQ76</accession>
<evidence type="ECO:0000313" key="3">
    <source>
        <dbReference type="Proteomes" id="UP001066276"/>
    </source>
</evidence>
<comment type="caution">
    <text evidence="2">The sequence shown here is derived from an EMBL/GenBank/DDBJ whole genome shotgun (WGS) entry which is preliminary data.</text>
</comment>
<sequence length="102" mass="11442">MPGRGTFSGPQKYYPRGRGGWYGDQSNPTFYPTRSRGGRSRFRSGPRREQKGAIQEAGYLDLPLHSSATIWHPEQLPGELKKETSSDTVAPRLRCTTEERSG</sequence>
<dbReference type="AlphaFoldDB" id="A0AAV7QQ76"/>
<evidence type="ECO:0000256" key="1">
    <source>
        <dbReference type="SAM" id="MobiDB-lite"/>
    </source>
</evidence>
<keyword evidence="3" id="KW-1185">Reference proteome</keyword>
<protein>
    <submittedName>
        <fullName evidence="2">Uncharacterized protein</fullName>
    </submittedName>
</protein>
<feature type="region of interest" description="Disordered" evidence="1">
    <location>
        <begin position="1"/>
        <end position="53"/>
    </location>
</feature>